<sequence length="128" mass="14935">MLFAIVAVFFIACGNGDKLVKFEYEKGDNKELFEKASNLVKEKYPDYNLYSFKSLKTMKSIENAKELYDRWQQIDAMGSIFGSKSSSYIKNILLEKNGEYKLIRISCYDARHTSLKRIDCEIDELKMK</sequence>
<dbReference type="EMBL" id="NXLZ01000007">
    <property type="protein sequence ID" value="TKX30810.1"/>
    <property type="molecule type" value="Genomic_DNA"/>
</dbReference>
<protein>
    <submittedName>
        <fullName evidence="1">Uncharacterized protein</fullName>
    </submittedName>
</protein>
<keyword evidence="2" id="KW-1185">Reference proteome</keyword>
<dbReference type="Proteomes" id="UP000308838">
    <property type="component" value="Unassembled WGS sequence"/>
</dbReference>
<dbReference type="OrthoDB" id="5368608at2"/>
<accession>A0A4U7BL02</accession>
<comment type="caution">
    <text evidence="1">The sequence shown here is derived from an EMBL/GenBank/DDBJ whole genome shotgun (WGS) entry which is preliminary data.</text>
</comment>
<organism evidence="1 2">
    <name type="scientific">Campylobacter estrildidarum</name>
    <dbReference type="NCBI Taxonomy" id="2510189"/>
    <lineage>
        <taxon>Bacteria</taxon>
        <taxon>Pseudomonadati</taxon>
        <taxon>Campylobacterota</taxon>
        <taxon>Epsilonproteobacteria</taxon>
        <taxon>Campylobacterales</taxon>
        <taxon>Campylobacteraceae</taxon>
        <taxon>Campylobacter</taxon>
    </lineage>
</organism>
<gene>
    <name evidence="1" type="ORF">CQA69_04945</name>
</gene>
<dbReference type="RefSeq" id="WP_137620693.1">
    <property type="nucleotide sequence ID" value="NZ_NXLZ01000007.1"/>
</dbReference>
<dbReference type="AlphaFoldDB" id="A0A4U7BL02"/>
<name>A0A4U7BL02_9BACT</name>
<proteinExistence type="predicted"/>
<evidence type="ECO:0000313" key="1">
    <source>
        <dbReference type="EMBL" id="TKX30810.1"/>
    </source>
</evidence>
<reference evidence="1 2" key="1">
    <citation type="submission" date="2018-05" db="EMBL/GenBank/DDBJ databases">
        <title>Novel Campyloabacter and Helicobacter Species and Strains.</title>
        <authorList>
            <person name="Mannion A.J."/>
            <person name="Shen Z."/>
            <person name="Fox J.G."/>
        </authorList>
    </citation>
    <scope>NUCLEOTIDE SEQUENCE [LARGE SCALE GENOMIC DNA]</scope>
    <source>
        <strain evidence="2">MIT17-664</strain>
    </source>
</reference>
<evidence type="ECO:0000313" key="2">
    <source>
        <dbReference type="Proteomes" id="UP000308838"/>
    </source>
</evidence>